<gene>
    <name evidence="1" type="ORF">B296_00016197</name>
</gene>
<proteinExistence type="predicted"/>
<organism evidence="1 2">
    <name type="scientific">Ensete ventricosum</name>
    <name type="common">Abyssinian banana</name>
    <name type="synonym">Musa ensete</name>
    <dbReference type="NCBI Taxonomy" id="4639"/>
    <lineage>
        <taxon>Eukaryota</taxon>
        <taxon>Viridiplantae</taxon>
        <taxon>Streptophyta</taxon>
        <taxon>Embryophyta</taxon>
        <taxon>Tracheophyta</taxon>
        <taxon>Spermatophyta</taxon>
        <taxon>Magnoliopsida</taxon>
        <taxon>Liliopsida</taxon>
        <taxon>Zingiberales</taxon>
        <taxon>Musaceae</taxon>
        <taxon>Ensete</taxon>
    </lineage>
</organism>
<evidence type="ECO:0000313" key="2">
    <source>
        <dbReference type="Proteomes" id="UP000287651"/>
    </source>
</evidence>
<name>A0A427ACM2_ENSVE</name>
<evidence type="ECO:0000313" key="1">
    <source>
        <dbReference type="EMBL" id="RRT73891.1"/>
    </source>
</evidence>
<dbReference type="AlphaFoldDB" id="A0A427ACM2"/>
<reference evidence="1 2" key="1">
    <citation type="journal article" date="2014" name="Agronomy (Basel)">
        <title>A Draft Genome Sequence for Ensete ventricosum, the Drought-Tolerant Tree Against Hunger.</title>
        <authorList>
            <person name="Harrison J."/>
            <person name="Moore K.A."/>
            <person name="Paszkiewicz K."/>
            <person name="Jones T."/>
            <person name="Grant M."/>
            <person name="Ambacheew D."/>
            <person name="Muzemil S."/>
            <person name="Studholme D.J."/>
        </authorList>
    </citation>
    <scope>NUCLEOTIDE SEQUENCE [LARGE SCALE GENOMIC DNA]</scope>
</reference>
<accession>A0A427ACM2</accession>
<dbReference type="Proteomes" id="UP000287651">
    <property type="component" value="Unassembled WGS sequence"/>
</dbReference>
<dbReference type="EMBL" id="AMZH03002943">
    <property type="protein sequence ID" value="RRT73891.1"/>
    <property type="molecule type" value="Genomic_DNA"/>
</dbReference>
<comment type="caution">
    <text evidence="1">The sequence shown here is derived from an EMBL/GenBank/DDBJ whole genome shotgun (WGS) entry which is preliminary data.</text>
</comment>
<protein>
    <submittedName>
        <fullName evidence="1">Uncharacterized protein</fullName>
    </submittedName>
</protein>
<sequence length="192" mass="22079">METIKHPMTTTTNHDLWPALRSSFSSVAILNSSVSDQRRGEFSFLYAAEPVSIDYMEMEVYGAELSPESMPMKCPHLPNSFPHYKKSFLTCVAASETWKRPQHRVDCTVEKSGVSSVPSMVLPIVLRQHKRWPASHRCTIEKPRSLQSTYTGAIMRCDFASDCRRYDESLLYEELWGQLFELSDREIKVFCT</sequence>